<dbReference type="PANTHER" id="PTHR30050:SF4">
    <property type="entry name" value="ATP-BINDING PROTEIN RV3427C IN INSERTION SEQUENCE-RELATED"/>
    <property type="match status" value="1"/>
</dbReference>
<dbReference type="SMART" id="SM00382">
    <property type="entry name" value="AAA"/>
    <property type="match status" value="1"/>
</dbReference>
<dbReference type="SUPFAM" id="SSF52540">
    <property type="entry name" value="P-loop containing nucleoside triphosphate hydrolases"/>
    <property type="match status" value="1"/>
</dbReference>
<reference evidence="5 6" key="1">
    <citation type="submission" date="2022-03" db="EMBL/GenBank/DDBJ databases">
        <title>Novel taxa within the pig intestine.</title>
        <authorList>
            <person name="Wylensek D."/>
            <person name="Bishof K."/>
            <person name="Afrizal A."/>
            <person name="Clavel T."/>
        </authorList>
    </citation>
    <scope>NUCLEOTIDE SEQUENCE [LARGE SCALE GENOMIC DNA]</scope>
    <source>
        <strain evidence="5 6">CLA-KB-P133</strain>
    </source>
</reference>
<organism evidence="5 6">
    <name type="scientific">Grylomicrobium aquisgranensis</name>
    <dbReference type="NCBI Taxonomy" id="2926318"/>
    <lineage>
        <taxon>Bacteria</taxon>
        <taxon>Bacillati</taxon>
        <taxon>Bacillota</taxon>
        <taxon>Erysipelotrichia</taxon>
        <taxon>Erysipelotrichales</taxon>
        <taxon>Erysipelotrichaceae</taxon>
        <taxon>Grylomicrobium</taxon>
    </lineage>
</organism>
<dbReference type="InterPro" id="IPR028350">
    <property type="entry name" value="DNAC/IstB-like"/>
</dbReference>
<comment type="similarity">
    <text evidence="1">Belongs to the IS21/IS1162 putative ATP-binding protein family.</text>
</comment>
<gene>
    <name evidence="5" type="primary">istB</name>
    <name evidence="5" type="ORF">MOZ60_11405</name>
</gene>
<accession>A0AB35U496</accession>
<dbReference type="Pfam" id="PF01695">
    <property type="entry name" value="IstB_IS21"/>
    <property type="match status" value="1"/>
</dbReference>
<dbReference type="InterPro" id="IPR003593">
    <property type="entry name" value="AAA+_ATPase"/>
</dbReference>
<keyword evidence="2" id="KW-0547">Nucleotide-binding</keyword>
<evidence type="ECO:0000313" key="5">
    <source>
        <dbReference type="EMBL" id="MDX8420683.1"/>
    </source>
</evidence>
<keyword evidence="6" id="KW-1185">Reference proteome</keyword>
<proteinExistence type="inferred from homology"/>
<dbReference type="Gene3D" id="3.40.50.300">
    <property type="entry name" value="P-loop containing nucleotide triphosphate hydrolases"/>
    <property type="match status" value="1"/>
</dbReference>
<dbReference type="EMBL" id="JALBUR010000070">
    <property type="protein sequence ID" value="MDX8420683.1"/>
    <property type="molecule type" value="Genomic_DNA"/>
</dbReference>
<dbReference type="RefSeq" id="WP_370596776.1">
    <property type="nucleotide sequence ID" value="NZ_JALBUR010000070.1"/>
</dbReference>
<dbReference type="Proteomes" id="UP001286174">
    <property type="component" value="Unassembled WGS sequence"/>
</dbReference>
<evidence type="ECO:0000256" key="1">
    <source>
        <dbReference type="ARBA" id="ARBA00008059"/>
    </source>
</evidence>
<comment type="caution">
    <text evidence="5">The sequence shown here is derived from an EMBL/GenBank/DDBJ whole genome shotgun (WGS) entry which is preliminary data.</text>
</comment>
<name>A0AB35U496_9FIRM</name>
<dbReference type="AlphaFoldDB" id="A0AB35U496"/>
<dbReference type="InterPro" id="IPR027417">
    <property type="entry name" value="P-loop_NTPase"/>
</dbReference>
<dbReference type="CDD" id="cd00009">
    <property type="entry name" value="AAA"/>
    <property type="match status" value="1"/>
</dbReference>
<evidence type="ECO:0000259" key="4">
    <source>
        <dbReference type="SMART" id="SM00382"/>
    </source>
</evidence>
<dbReference type="InterPro" id="IPR002611">
    <property type="entry name" value="IstB_ATP-bd"/>
</dbReference>
<feature type="domain" description="AAA+ ATPase" evidence="4">
    <location>
        <begin position="98"/>
        <end position="236"/>
    </location>
</feature>
<sequence length="243" mass="28143">MDQATLDKLRKLHLKSMAASYETQDSVPGIMDMTFDERLSFLVDAELDSRDNRRLNRRIKEAHFPDSNAVIEGIKYYPDRHLNRTQITSLATNQYIHKPRNVLVTGATGAGKTYIISALGNRACQENYKVLYIRMPELFNEIERARLEGEYDRLLKRYHSRDLLIIDDWLLYPVKEEQCEQILEVLEGRYRHSATIIGSQYTEDGWRERLGAGAVAEAIMDRITASAERIMILGDKSMRTRND</sequence>
<dbReference type="GO" id="GO:0005524">
    <property type="term" value="F:ATP binding"/>
    <property type="evidence" value="ECO:0007669"/>
    <property type="project" value="UniProtKB-KW"/>
</dbReference>
<evidence type="ECO:0000256" key="3">
    <source>
        <dbReference type="ARBA" id="ARBA00022840"/>
    </source>
</evidence>
<dbReference type="NCBIfam" id="NF038214">
    <property type="entry name" value="IS21_help_AAA"/>
    <property type="match status" value="1"/>
</dbReference>
<dbReference type="PIRSF" id="PIRSF003073">
    <property type="entry name" value="DNAC_TnpB_IstB"/>
    <property type="match status" value="1"/>
</dbReference>
<dbReference type="PANTHER" id="PTHR30050">
    <property type="entry name" value="CHROMOSOMAL REPLICATION INITIATOR PROTEIN DNAA"/>
    <property type="match status" value="1"/>
</dbReference>
<evidence type="ECO:0000313" key="6">
    <source>
        <dbReference type="Proteomes" id="UP001286174"/>
    </source>
</evidence>
<evidence type="ECO:0000256" key="2">
    <source>
        <dbReference type="ARBA" id="ARBA00022741"/>
    </source>
</evidence>
<dbReference type="GO" id="GO:0006260">
    <property type="term" value="P:DNA replication"/>
    <property type="evidence" value="ECO:0007669"/>
    <property type="project" value="TreeGrafter"/>
</dbReference>
<keyword evidence="3" id="KW-0067">ATP-binding</keyword>
<protein>
    <submittedName>
        <fullName evidence="5">IS21-like element helper ATPase IstB</fullName>
    </submittedName>
</protein>
<dbReference type="InterPro" id="IPR047661">
    <property type="entry name" value="IstB"/>
</dbReference>